<accession>A0ACC1MW40</accession>
<dbReference type="Proteomes" id="UP001143856">
    <property type="component" value="Unassembled WGS sequence"/>
</dbReference>
<gene>
    <name evidence="1" type="ORF">NUW58_g9545</name>
</gene>
<evidence type="ECO:0000313" key="2">
    <source>
        <dbReference type="Proteomes" id="UP001143856"/>
    </source>
</evidence>
<name>A0ACC1MW40_9PEZI</name>
<protein>
    <submittedName>
        <fullName evidence="1">Uncharacterized protein</fullName>
    </submittedName>
</protein>
<dbReference type="EMBL" id="JAPDGR010003515">
    <property type="protein sequence ID" value="KAJ2970963.1"/>
    <property type="molecule type" value="Genomic_DNA"/>
</dbReference>
<organism evidence="1 2">
    <name type="scientific">Xylaria curta</name>
    <dbReference type="NCBI Taxonomy" id="42375"/>
    <lineage>
        <taxon>Eukaryota</taxon>
        <taxon>Fungi</taxon>
        <taxon>Dikarya</taxon>
        <taxon>Ascomycota</taxon>
        <taxon>Pezizomycotina</taxon>
        <taxon>Sordariomycetes</taxon>
        <taxon>Xylariomycetidae</taxon>
        <taxon>Xylariales</taxon>
        <taxon>Xylariaceae</taxon>
        <taxon>Xylaria</taxon>
    </lineage>
</organism>
<keyword evidence="2" id="KW-1185">Reference proteome</keyword>
<sequence length="528" mass="57286">MLFSGFLTLAALAVAPVRGALTYKGVDWSSVLVEEKAGRSYKTTSGQTKPLETILKESGVNTVRQRIWVNPSDGNYNLAYNIQIANRAKAAGMGVYLDFHYSDTWADPAHQTIPRGWPSDIENLSWKLYNYTLDVSNQFASAGITPTIISIGNEIRGGLLWPTGKYDQLYNIAKLLNSAAYGVKDSKLSPKPKIMIHLDNGWDWDVQEWFYSSVLKQGPLSTSDFDMMGVSFYPFYGSSATLANLKTTLEKMANKWGKELVVAETNWPTSCPSPQYAFPSDLKSIPFSAAGQTTFMQKVAAVVAGVKNGNGIFYWEPAWVDNQGLGSSCSSNTMFAGSSSRLELPVITAAAKEPETLPFVLETDTCGFMTGRTFTCDFGHECTNVGNYRGCCVADGTDCSVTMHTTCLDYEEMPNAAMCGPQTLCCPSSKAYCATYGFNGFMTAELPATFTHIRCAEYPEFGELYPYPPERTTTTKASDTEQTSDPLTAEPVNSTDSPASKSLSSGAIAGAVAAKAATTRGRMGKGED</sequence>
<evidence type="ECO:0000313" key="1">
    <source>
        <dbReference type="EMBL" id="KAJ2970963.1"/>
    </source>
</evidence>
<reference evidence="1" key="1">
    <citation type="submission" date="2022-10" db="EMBL/GenBank/DDBJ databases">
        <title>Genome Sequence of Xylaria curta.</title>
        <authorList>
            <person name="Buettner E."/>
        </authorList>
    </citation>
    <scope>NUCLEOTIDE SEQUENCE</scope>
    <source>
        <strain evidence="1">Babe10</strain>
    </source>
</reference>
<comment type="caution">
    <text evidence="1">The sequence shown here is derived from an EMBL/GenBank/DDBJ whole genome shotgun (WGS) entry which is preliminary data.</text>
</comment>
<proteinExistence type="predicted"/>